<evidence type="ECO:0000259" key="6">
    <source>
        <dbReference type="Pfam" id="PF13700"/>
    </source>
</evidence>
<name>A0A848FGQ9_9BURK</name>
<evidence type="ECO:0000256" key="4">
    <source>
        <dbReference type="ARBA" id="ARBA00023172"/>
    </source>
</evidence>
<keyword evidence="2" id="KW-0815">Transposition</keyword>
<evidence type="ECO:0000256" key="2">
    <source>
        <dbReference type="ARBA" id="ARBA00022578"/>
    </source>
</evidence>
<reference evidence="7 8" key="1">
    <citation type="submission" date="2020-04" db="EMBL/GenBank/DDBJ databases">
        <title>Azohydromonas sp. isolated from soil.</title>
        <authorList>
            <person name="Dahal R.H."/>
        </authorList>
    </citation>
    <scope>NUCLEOTIDE SEQUENCE [LARGE SCALE GENOMIC DNA]</scope>
    <source>
        <strain evidence="7 8">G-1-1-14</strain>
    </source>
</reference>
<dbReference type="GO" id="GO:0006313">
    <property type="term" value="P:DNA transposition"/>
    <property type="evidence" value="ECO:0007669"/>
    <property type="project" value="InterPro"/>
</dbReference>
<dbReference type="AlphaFoldDB" id="A0A848FGQ9"/>
<dbReference type="Pfam" id="PF01526">
    <property type="entry name" value="DDE_Tnp_Tn3"/>
    <property type="match status" value="1"/>
</dbReference>
<evidence type="ECO:0000313" key="7">
    <source>
        <dbReference type="EMBL" id="NML17360.1"/>
    </source>
</evidence>
<dbReference type="Pfam" id="PF13700">
    <property type="entry name" value="DUF4158"/>
    <property type="match status" value="1"/>
</dbReference>
<dbReference type="RefSeq" id="WP_169162263.1">
    <property type="nucleotide sequence ID" value="NZ_JABBFW010000017.1"/>
</dbReference>
<evidence type="ECO:0000256" key="3">
    <source>
        <dbReference type="ARBA" id="ARBA00023125"/>
    </source>
</evidence>
<evidence type="ECO:0000259" key="5">
    <source>
        <dbReference type="Pfam" id="PF01526"/>
    </source>
</evidence>
<dbReference type="NCBIfam" id="NF033527">
    <property type="entry name" value="transpos_Tn3"/>
    <property type="match status" value="1"/>
</dbReference>
<keyword evidence="8" id="KW-1185">Reference proteome</keyword>
<keyword evidence="3" id="KW-0238">DNA-binding</keyword>
<keyword evidence="4" id="KW-0233">DNA recombination</keyword>
<protein>
    <submittedName>
        <fullName evidence="7">Tn3 family transposase</fullName>
    </submittedName>
</protein>
<gene>
    <name evidence="7" type="ORF">HHL10_20510</name>
</gene>
<organism evidence="7 8">
    <name type="scientific">Azohydromonas caseinilytica</name>
    <dbReference type="NCBI Taxonomy" id="2728836"/>
    <lineage>
        <taxon>Bacteria</taxon>
        <taxon>Pseudomonadati</taxon>
        <taxon>Pseudomonadota</taxon>
        <taxon>Betaproteobacteria</taxon>
        <taxon>Burkholderiales</taxon>
        <taxon>Sphaerotilaceae</taxon>
        <taxon>Azohydromonas</taxon>
    </lineage>
</organism>
<dbReference type="InterPro" id="IPR047653">
    <property type="entry name" value="Tn3-like_transpos"/>
</dbReference>
<accession>A0A848FGQ9</accession>
<dbReference type="InterPro" id="IPR025296">
    <property type="entry name" value="DUF4158"/>
</dbReference>
<comment type="similarity">
    <text evidence="1">Belongs to the transposase 7 family.</text>
</comment>
<feature type="domain" description="Tn3 transposase DDE" evidence="5">
    <location>
        <begin position="571"/>
        <end position="956"/>
    </location>
</feature>
<dbReference type="GO" id="GO:0003677">
    <property type="term" value="F:DNA binding"/>
    <property type="evidence" value="ECO:0007669"/>
    <property type="project" value="UniProtKB-KW"/>
</dbReference>
<dbReference type="GO" id="GO:0004803">
    <property type="term" value="F:transposase activity"/>
    <property type="evidence" value="ECO:0007669"/>
    <property type="project" value="InterPro"/>
</dbReference>
<evidence type="ECO:0000313" key="8">
    <source>
        <dbReference type="Proteomes" id="UP000574067"/>
    </source>
</evidence>
<evidence type="ECO:0000256" key="1">
    <source>
        <dbReference type="ARBA" id="ARBA00009402"/>
    </source>
</evidence>
<sequence>MSAFAYRFVGHSSLPARLSDFDLAHFFQLSKDDIRSLQEQFRDEHRLAAALMVLFMRVAGRTLDGFTVIPRNLLRYAAEAVGVSAPSIASLRAIYRRRQTHTAHQRWAKDYLGLSEITPADEDELTVALKLQAQDAAHTDDLIEAAKQWLFARRILIPSSFRLLDWARAAFSQVEDQIVACVSRALPGVRGKQLIHAVHTLRPPGDATHLEWLKTAPKKHSPTTLAQTLEKVRYLKSLGTHEWDLSDVVLARQQAYARQIRVRRPVKSREIRTRLQLVELVCFLRVMLLELTDTALQQAGRRSQQLLRAAAERAQAQQGHEAVDLLKQAVQLKGVLHDETKDWQQRVLEAQRLLAGIDASADAGRSFASRVRAALAQDAQRVHACLAVLEDLDFQGQAKDAGFLQWQAWRELQQRSVGSLPPGSALPDVGPAWNPLVHGTDPKAAWRAFEASTMMALRKSVRRGSVWVDHSLSFRERDQMLISPQQWALHRKEYIAQLGVPETAFEFLQPVLTTLIAGMWGVVGACRRGKVEVGKDGMLHLSALAAMPNDREPARTRDAIYRSIGSVQFPDVILEVDAATNFSDVLLGHRARSQQELLALYGALLAHGTELDASDVALMIPGLEYAQVLAAMRSMESAKRLRRANERVVQYQSGIPLAALWGDGDKASADMMALDASRQLWNARVDPRRRTYAAGIYTHLRDRWGIVYDQPIVLNERQAGVAIEGVEQYNRTEDRIRLSLLAVDTHGFTAVGMSLSKLLGFDLCPRLRDLSQRKLFLPKPFSIPEELERATDRRVSLRAIDRGWDGLLRLAASIRTGRVSAALALQRFGSAARGDPVHRAADHLGRLLRSIYLCDYLAVDDFRREIHTLLDRGESVHQLQRAVYSGKVATERGRRPDEMQTISGSHALLTNIVLAYNTGKMHETVERLRSGSVRIEDDWLRRMGPAHFGHINFRGTMHFGIDRFAQALLDEQSGPARQMRLV</sequence>
<dbReference type="EMBL" id="JABBFW010000017">
    <property type="protein sequence ID" value="NML17360.1"/>
    <property type="molecule type" value="Genomic_DNA"/>
</dbReference>
<feature type="domain" description="DUF4158" evidence="6">
    <location>
        <begin position="14"/>
        <end position="163"/>
    </location>
</feature>
<proteinExistence type="inferred from homology"/>
<dbReference type="InterPro" id="IPR002513">
    <property type="entry name" value="Tn3_Tnp_DDE_dom"/>
</dbReference>
<comment type="caution">
    <text evidence="7">The sequence shown here is derived from an EMBL/GenBank/DDBJ whole genome shotgun (WGS) entry which is preliminary data.</text>
</comment>
<dbReference type="Proteomes" id="UP000574067">
    <property type="component" value="Unassembled WGS sequence"/>
</dbReference>